<evidence type="ECO:0000313" key="2">
    <source>
        <dbReference type="Proteomes" id="UP000054485"/>
    </source>
</evidence>
<accession>A0A0C9ZZF4</accession>
<dbReference type="HOGENOM" id="CLU_2074687_0_0_1"/>
<evidence type="ECO:0000313" key="1">
    <source>
        <dbReference type="EMBL" id="KIK34906.1"/>
    </source>
</evidence>
<dbReference type="AlphaFoldDB" id="A0A0C9ZZF4"/>
<dbReference type="Proteomes" id="UP000054485">
    <property type="component" value="Unassembled WGS sequence"/>
</dbReference>
<organism evidence="1 2">
    <name type="scientific">Suillus luteus UH-Slu-Lm8-n1</name>
    <dbReference type="NCBI Taxonomy" id="930992"/>
    <lineage>
        <taxon>Eukaryota</taxon>
        <taxon>Fungi</taxon>
        <taxon>Dikarya</taxon>
        <taxon>Basidiomycota</taxon>
        <taxon>Agaricomycotina</taxon>
        <taxon>Agaricomycetes</taxon>
        <taxon>Agaricomycetidae</taxon>
        <taxon>Boletales</taxon>
        <taxon>Suillineae</taxon>
        <taxon>Suillaceae</taxon>
        <taxon>Suillus</taxon>
    </lineage>
</organism>
<gene>
    <name evidence="1" type="ORF">CY34DRAFT_17393</name>
</gene>
<proteinExistence type="predicted"/>
<dbReference type="EMBL" id="KN835688">
    <property type="protein sequence ID" value="KIK34906.1"/>
    <property type="molecule type" value="Genomic_DNA"/>
</dbReference>
<dbReference type="InParanoid" id="A0A0C9ZZF4"/>
<reference evidence="2" key="2">
    <citation type="submission" date="2015-01" db="EMBL/GenBank/DDBJ databases">
        <title>Evolutionary Origins and Diversification of the Mycorrhizal Mutualists.</title>
        <authorList>
            <consortium name="DOE Joint Genome Institute"/>
            <consortium name="Mycorrhizal Genomics Consortium"/>
            <person name="Kohler A."/>
            <person name="Kuo A."/>
            <person name="Nagy L.G."/>
            <person name="Floudas D."/>
            <person name="Copeland A."/>
            <person name="Barry K.W."/>
            <person name="Cichocki N."/>
            <person name="Veneault-Fourrey C."/>
            <person name="LaButti K."/>
            <person name="Lindquist E.A."/>
            <person name="Lipzen A."/>
            <person name="Lundell T."/>
            <person name="Morin E."/>
            <person name="Murat C."/>
            <person name="Riley R."/>
            <person name="Ohm R."/>
            <person name="Sun H."/>
            <person name="Tunlid A."/>
            <person name="Henrissat B."/>
            <person name="Grigoriev I.V."/>
            <person name="Hibbett D.S."/>
            <person name="Martin F."/>
        </authorList>
    </citation>
    <scope>NUCLEOTIDE SEQUENCE [LARGE SCALE GENOMIC DNA]</scope>
    <source>
        <strain evidence="2">UH-Slu-Lm8-n1</strain>
    </source>
</reference>
<keyword evidence="2" id="KW-1185">Reference proteome</keyword>
<reference evidence="1 2" key="1">
    <citation type="submission" date="2014-04" db="EMBL/GenBank/DDBJ databases">
        <authorList>
            <consortium name="DOE Joint Genome Institute"/>
            <person name="Kuo A."/>
            <person name="Ruytinx J."/>
            <person name="Rineau F."/>
            <person name="Colpaert J."/>
            <person name="Kohler A."/>
            <person name="Nagy L.G."/>
            <person name="Floudas D."/>
            <person name="Copeland A."/>
            <person name="Barry K.W."/>
            <person name="Cichocki N."/>
            <person name="Veneault-Fourrey C."/>
            <person name="LaButti K."/>
            <person name="Lindquist E.A."/>
            <person name="Lipzen A."/>
            <person name="Lundell T."/>
            <person name="Morin E."/>
            <person name="Murat C."/>
            <person name="Sun H."/>
            <person name="Tunlid A."/>
            <person name="Henrissat B."/>
            <person name="Grigoriev I.V."/>
            <person name="Hibbett D.S."/>
            <person name="Martin F."/>
            <person name="Nordberg H.P."/>
            <person name="Cantor M.N."/>
            <person name="Hua S.X."/>
        </authorList>
    </citation>
    <scope>NUCLEOTIDE SEQUENCE [LARGE SCALE GENOMIC DNA]</scope>
    <source>
        <strain evidence="1 2">UH-Slu-Lm8-n1</strain>
    </source>
</reference>
<protein>
    <submittedName>
        <fullName evidence="1">Uncharacterized protein</fullName>
    </submittedName>
</protein>
<name>A0A0C9ZZF4_9AGAM</name>
<sequence>MALPSQMSDSIILSPVAVSLPAASPSIASSSVVDTHCPQPQPLPHRITQVVKRSAGSNNDHAESGYCCSGRVSMLSIRNIIVNSIGDNFKDGLPPALTKCMRKAQIAGRSHQHKRGKS</sequence>